<dbReference type="RefSeq" id="WP_004220818.1">
    <property type="nucleotide sequence ID" value="NZ_CACRSY010000009.1"/>
</dbReference>
<keyword evidence="1" id="KW-1133">Transmembrane helix</keyword>
<proteinExistence type="predicted"/>
<accession>A0A6N2SZ14</accession>
<name>A0A6N2SZ14_BLAHA</name>
<dbReference type="AlphaFoldDB" id="A0A6N2SZ14"/>
<organism evidence="2">
    <name type="scientific">Blautia hansenii</name>
    <name type="common">Ruminococcus hansenii</name>
    <dbReference type="NCBI Taxonomy" id="1322"/>
    <lineage>
        <taxon>Bacteria</taxon>
        <taxon>Bacillati</taxon>
        <taxon>Bacillota</taxon>
        <taxon>Clostridia</taxon>
        <taxon>Lachnospirales</taxon>
        <taxon>Lachnospiraceae</taxon>
        <taxon>Blautia</taxon>
    </lineage>
</organism>
<keyword evidence="1" id="KW-0812">Transmembrane</keyword>
<keyword evidence="1" id="KW-0472">Membrane</keyword>
<evidence type="ECO:0000313" key="2">
    <source>
        <dbReference type="EMBL" id="VYS98406.1"/>
    </source>
</evidence>
<reference evidence="2" key="1">
    <citation type="submission" date="2019-11" db="EMBL/GenBank/DDBJ databases">
        <authorList>
            <person name="Feng L."/>
        </authorList>
    </citation>
    <scope>NUCLEOTIDE SEQUENCE</scope>
    <source>
        <strain evidence="2">BhanseniiLFYP23</strain>
    </source>
</reference>
<dbReference type="EMBL" id="CACRSY010000009">
    <property type="protein sequence ID" value="VYS98406.1"/>
    <property type="molecule type" value="Genomic_DNA"/>
</dbReference>
<sequence>MNKTGKFLGIILMLLLGILLLSFAFQPPKVFTFLNGYSDRIVCGLVGGFLLLAGVMNIFHREK</sequence>
<evidence type="ECO:0008006" key="3">
    <source>
        <dbReference type="Google" id="ProtNLM"/>
    </source>
</evidence>
<feature type="transmembrane region" description="Helical" evidence="1">
    <location>
        <begin position="7"/>
        <end position="25"/>
    </location>
</feature>
<evidence type="ECO:0000256" key="1">
    <source>
        <dbReference type="SAM" id="Phobius"/>
    </source>
</evidence>
<gene>
    <name evidence="2" type="ORF">BHLFYP23_02338</name>
</gene>
<feature type="transmembrane region" description="Helical" evidence="1">
    <location>
        <begin position="37"/>
        <end position="59"/>
    </location>
</feature>
<protein>
    <recommendedName>
        <fullName evidence="3">Preprotein translocase subunit SecD</fullName>
    </recommendedName>
</protein>